<feature type="compositionally biased region" description="Basic residues" evidence="1">
    <location>
        <begin position="55"/>
        <end position="64"/>
    </location>
</feature>
<keyword evidence="4" id="KW-1185">Reference proteome</keyword>
<dbReference type="AlphaFoldDB" id="A0A5C3N3V9"/>
<evidence type="ECO:0000256" key="2">
    <source>
        <dbReference type="SAM" id="SignalP"/>
    </source>
</evidence>
<dbReference type="EMBL" id="ML213510">
    <property type="protein sequence ID" value="TFK51913.1"/>
    <property type="molecule type" value="Genomic_DNA"/>
</dbReference>
<feature type="signal peptide" evidence="2">
    <location>
        <begin position="1"/>
        <end position="21"/>
    </location>
</feature>
<evidence type="ECO:0000313" key="3">
    <source>
        <dbReference type="EMBL" id="TFK51913.1"/>
    </source>
</evidence>
<proteinExistence type="predicted"/>
<feature type="compositionally biased region" description="Acidic residues" evidence="1">
    <location>
        <begin position="253"/>
        <end position="265"/>
    </location>
</feature>
<accession>A0A5C3N3V9</accession>
<feature type="compositionally biased region" description="Basic and acidic residues" evidence="1">
    <location>
        <begin position="305"/>
        <end position="342"/>
    </location>
</feature>
<feature type="chain" id="PRO_5023135455" evidence="2">
    <location>
        <begin position="22"/>
        <end position="365"/>
    </location>
</feature>
<feature type="compositionally biased region" description="Basic and acidic residues" evidence="1">
    <location>
        <begin position="356"/>
        <end position="365"/>
    </location>
</feature>
<organism evidence="3 4">
    <name type="scientific">Heliocybe sulcata</name>
    <dbReference type="NCBI Taxonomy" id="5364"/>
    <lineage>
        <taxon>Eukaryota</taxon>
        <taxon>Fungi</taxon>
        <taxon>Dikarya</taxon>
        <taxon>Basidiomycota</taxon>
        <taxon>Agaricomycotina</taxon>
        <taxon>Agaricomycetes</taxon>
        <taxon>Gloeophyllales</taxon>
        <taxon>Gloeophyllaceae</taxon>
        <taxon>Heliocybe</taxon>
    </lineage>
</organism>
<feature type="compositionally biased region" description="Polar residues" evidence="1">
    <location>
        <begin position="277"/>
        <end position="288"/>
    </location>
</feature>
<sequence>MGSMSSTLILVSSLVGGAALAYGYSQFSKPDATSASHPDSTSSIEKLAQAVQPGKKSKKNKKERKAGASTPEPVVVPFPPVATVSLPGGFDSGAEPPTPPSEPQTSAKVKKTKKKKAKKAVPGTLSDSSAGPGPSSLQPLSQPRAELSPVDTDGSWTQVSSHSRSRRQEASEGAMAPSAEHTSDAGLAASSVSEPTDEEVDNRKTLAQKLLPKPRKTGVEDMTETPDYPGIARVMRVQPPPGEQPATGFSWGDYEDVDADGEDDGGWGVVKSRSRRTAPTNAQPSSTPEFKAPESVTKKQRQNAAKRDREKAAKDQAEAERLEKLAKHKRELERERVMEQAKSRGKKASGGMTATVDEKGKLVWE</sequence>
<protein>
    <submittedName>
        <fullName evidence="3">Uncharacterized protein</fullName>
    </submittedName>
</protein>
<gene>
    <name evidence="3" type="ORF">OE88DRAFT_1485515</name>
</gene>
<feature type="compositionally biased region" description="Low complexity" evidence="1">
    <location>
        <begin position="128"/>
        <end position="143"/>
    </location>
</feature>
<feature type="compositionally biased region" description="Polar residues" evidence="1">
    <location>
        <begin position="28"/>
        <end position="44"/>
    </location>
</feature>
<evidence type="ECO:0000313" key="4">
    <source>
        <dbReference type="Proteomes" id="UP000305948"/>
    </source>
</evidence>
<name>A0A5C3N3V9_9AGAM</name>
<reference evidence="3 4" key="1">
    <citation type="journal article" date="2019" name="Nat. Ecol. Evol.">
        <title>Megaphylogeny resolves global patterns of mushroom evolution.</title>
        <authorList>
            <person name="Varga T."/>
            <person name="Krizsan K."/>
            <person name="Foldi C."/>
            <person name="Dima B."/>
            <person name="Sanchez-Garcia M."/>
            <person name="Sanchez-Ramirez S."/>
            <person name="Szollosi G.J."/>
            <person name="Szarkandi J.G."/>
            <person name="Papp V."/>
            <person name="Albert L."/>
            <person name="Andreopoulos W."/>
            <person name="Angelini C."/>
            <person name="Antonin V."/>
            <person name="Barry K.W."/>
            <person name="Bougher N.L."/>
            <person name="Buchanan P."/>
            <person name="Buyck B."/>
            <person name="Bense V."/>
            <person name="Catcheside P."/>
            <person name="Chovatia M."/>
            <person name="Cooper J."/>
            <person name="Damon W."/>
            <person name="Desjardin D."/>
            <person name="Finy P."/>
            <person name="Geml J."/>
            <person name="Haridas S."/>
            <person name="Hughes K."/>
            <person name="Justo A."/>
            <person name="Karasinski D."/>
            <person name="Kautmanova I."/>
            <person name="Kiss B."/>
            <person name="Kocsube S."/>
            <person name="Kotiranta H."/>
            <person name="LaButti K.M."/>
            <person name="Lechner B.E."/>
            <person name="Liimatainen K."/>
            <person name="Lipzen A."/>
            <person name="Lukacs Z."/>
            <person name="Mihaltcheva S."/>
            <person name="Morgado L.N."/>
            <person name="Niskanen T."/>
            <person name="Noordeloos M.E."/>
            <person name="Ohm R.A."/>
            <person name="Ortiz-Santana B."/>
            <person name="Ovrebo C."/>
            <person name="Racz N."/>
            <person name="Riley R."/>
            <person name="Savchenko A."/>
            <person name="Shiryaev A."/>
            <person name="Soop K."/>
            <person name="Spirin V."/>
            <person name="Szebenyi C."/>
            <person name="Tomsovsky M."/>
            <person name="Tulloss R.E."/>
            <person name="Uehling J."/>
            <person name="Grigoriev I.V."/>
            <person name="Vagvolgyi C."/>
            <person name="Papp T."/>
            <person name="Martin F.M."/>
            <person name="Miettinen O."/>
            <person name="Hibbett D.S."/>
            <person name="Nagy L.G."/>
        </authorList>
    </citation>
    <scope>NUCLEOTIDE SEQUENCE [LARGE SCALE GENOMIC DNA]</scope>
    <source>
        <strain evidence="3 4">OMC1185</strain>
    </source>
</reference>
<feature type="compositionally biased region" description="Basic residues" evidence="1">
    <location>
        <begin position="108"/>
        <end position="119"/>
    </location>
</feature>
<dbReference type="Proteomes" id="UP000305948">
    <property type="component" value="Unassembled WGS sequence"/>
</dbReference>
<evidence type="ECO:0000256" key="1">
    <source>
        <dbReference type="SAM" id="MobiDB-lite"/>
    </source>
</evidence>
<feature type="region of interest" description="Disordered" evidence="1">
    <location>
        <begin position="28"/>
        <end position="365"/>
    </location>
</feature>
<dbReference type="OrthoDB" id="2564465at2759"/>
<keyword evidence="2" id="KW-0732">Signal</keyword>